<dbReference type="PANTHER" id="PTHR30461">
    <property type="entry name" value="DNA-INVERTASE FROM LAMBDOID PROPHAGE"/>
    <property type="match status" value="1"/>
</dbReference>
<dbReference type="EMBL" id="OBMQ01000017">
    <property type="protein sequence ID" value="SOC24504.1"/>
    <property type="molecule type" value="Genomic_DNA"/>
</dbReference>
<dbReference type="InterPro" id="IPR036162">
    <property type="entry name" value="Resolvase-like_N_sf"/>
</dbReference>
<dbReference type="PANTHER" id="PTHR30461:SF26">
    <property type="entry name" value="RESOLVASE HOMOLOG YNEB"/>
    <property type="match status" value="1"/>
</dbReference>
<gene>
    <name evidence="3" type="ORF">SAMN05880501_11741</name>
</gene>
<protein>
    <submittedName>
        <fullName evidence="3">DNA invertase Pin-like site-specific DNA recombinase</fullName>
    </submittedName>
</protein>
<organism evidence="3 4">
    <name type="scientific">Ureibacillus xyleni</name>
    <dbReference type="NCBI Taxonomy" id="614648"/>
    <lineage>
        <taxon>Bacteria</taxon>
        <taxon>Bacillati</taxon>
        <taxon>Bacillota</taxon>
        <taxon>Bacilli</taxon>
        <taxon>Bacillales</taxon>
        <taxon>Caryophanaceae</taxon>
        <taxon>Ureibacillus</taxon>
    </lineage>
</organism>
<dbReference type="InterPro" id="IPR050639">
    <property type="entry name" value="SSR_resolvase"/>
</dbReference>
<proteinExistence type="inferred from homology"/>
<dbReference type="SUPFAM" id="SSF53041">
    <property type="entry name" value="Resolvase-like"/>
    <property type="match status" value="1"/>
</dbReference>
<evidence type="ECO:0000256" key="1">
    <source>
        <dbReference type="ARBA" id="ARBA00009913"/>
    </source>
</evidence>
<dbReference type="GO" id="GO:0000150">
    <property type="term" value="F:DNA strand exchange activity"/>
    <property type="evidence" value="ECO:0007669"/>
    <property type="project" value="InterPro"/>
</dbReference>
<dbReference type="RefSeq" id="WP_097075066.1">
    <property type="nucleotide sequence ID" value="NZ_OBMQ01000017.1"/>
</dbReference>
<evidence type="ECO:0000313" key="4">
    <source>
        <dbReference type="Proteomes" id="UP000219636"/>
    </source>
</evidence>
<dbReference type="AlphaFoldDB" id="A0A285TPB3"/>
<name>A0A285TPB3_9BACL</name>
<dbReference type="SMART" id="SM00857">
    <property type="entry name" value="Resolvase"/>
    <property type="match status" value="1"/>
</dbReference>
<feature type="domain" description="Resolvase/invertase-type recombinase catalytic" evidence="2">
    <location>
        <begin position="1"/>
        <end position="134"/>
    </location>
</feature>
<comment type="similarity">
    <text evidence="1">Belongs to the site-specific recombinase resolvase family.</text>
</comment>
<dbReference type="Gene3D" id="3.40.50.1390">
    <property type="entry name" value="Resolvase, N-terminal catalytic domain"/>
    <property type="match status" value="1"/>
</dbReference>
<evidence type="ECO:0000313" key="3">
    <source>
        <dbReference type="EMBL" id="SOC24504.1"/>
    </source>
</evidence>
<dbReference type="Proteomes" id="UP000219636">
    <property type="component" value="Unassembled WGS sequence"/>
</dbReference>
<dbReference type="GO" id="GO:0003677">
    <property type="term" value="F:DNA binding"/>
    <property type="evidence" value="ECO:0007669"/>
    <property type="project" value="InterPro"/>
</dbReference>
<reference evidence="4" key="1">
    <citation type="submission" date="2017-08" db="EMBL/GenBank/DDBJ databases">
        <authorList>
            <person name="Varghese N."/>
            <person name="Submissions S."/>
        </authorList>
    </citation>
    <scope>NUCLEOTIDE SEQUENCE [LARGE SCALE GENOMIC DNA]</scope>
    <source>
        <strain evidence="4">JC22</strain>
    </source>
</reference>
<evidence type="ECO:0000259" key="2">
    <source>
        <dbReference type="PROSITE" id="PS51736"/>
    </source>
</evidence>
<dbReference type="Gene3D" id="1.10.357.10">
    <property type="entry name" value="Tetracycline Repressor, domain 2"/>
    <property type="match status" value="1"/>
</dbReference>
<accession>A0A285TPB3</accession>
<dbReference type="PROSITE" id="PS51736">
    <property type="entry name" value="RECOMBINASES_3"/>
    <property type="match status" value="1"/>
</dbReference>
<dbReference type="InterPro" id="IPR006119">
    <property type="entry name" value="Resolv_N"/>
</dbReference>
<dbReference type="CDD" id="cd03768">
    <property type="entry name" value="SR_ResInv"/>
    <property type="match status" value="1"/>
</dbReference>
<dbReference type="Pfam" id="PF00239">
    <property type="entry name" value="Resolvase"/>
    <property type="match status" value="1"/>
</dbReference>
<keyword evidence="4" id="KW-1185">Reference proteome</keyword>
<dbReference type="OrthoDB" id="9797501at2"/>
<sequence length="188" mass="21670">MKIGYSRCSSESQNLDRQLVALKEVGVEKIFAEKISGKNMERPQLKEMLSFVREGDIVYIESISRLARNTLDFLTIVKELNAKKVEIVSLKENLDTATPAGKFMLVVFGALYELERDNIRMRQAEGIKIAQAKGIRFGRPTIDIDEHFLKLYRQWKRGQITVTAISKKLNISRATFYRKVKEIEEVKN</sequence>